<keyword evidence="4" id="KW-0813">Transport</keyword>
<evidence type="ECO:0000256" key="4">
    <source>
        <dbReference type="ARBA" id="ARBA00022448"/>
    </source>
</evidence>
<feature type="transmembrane region" description="Helical" evidence="12">
    <location>
        <begin position="518"/>
        <end position="535"/>
    </location>
</feature>
<evidence type="ECO:0000256" key="1">
    <source>
        <dbReference type="ARBA" id="ARBA00004409"/>
    </source>
</evidence>
<keyword evidence="6 12" id="KW-1133">Transmembrane helix</keyword>
<evidence type="ECO:0000259" key="14">
    <source>
        <dbReference type="Pfam" id="PF25398"/>
    </source>
</evidence>
<dbReference type="Proteomes" id="UP000095728">
    <property type="component" value="Unassembled WGS sequence"/>
</dbReference>
<name>A0A1E5RIC7_9ASCO</name>
<feature type="region of interest" description="Disordered" evidence="11">
    <location>
        <begin position="56"/>
        <end position="76"/>
    </location>
</feature>
<gene>
    <name evidence="15" type="ORF">AWRI3579_g1507</name>
</gene>
<comment type="subcellular location">
    <subcellularLocation>
        <location evidence="1">Golgi apparatus membrane</location>
        <topology evidence="1">Single-pass type IV membrane protein</topology>
    </subcellularLocation>
</comment>
<dbReference type="InterPro" id="IPR057476">
    <property type="entry name" value="Cux_N"/>
</dbReference>
<dbReference type="InParanoid" id="A0A1E5RIC7"/>
<evidence type="ECO:0000256" key="10">
    <source>
        <dbReference type="SAM" id="Coils"/>
    </source>
</evidence>
<evidence type="ECO:0000256" key="9">
    <source>
        <dbReference type="ARBA" id="ARBA00023136"/>
    </source>
</evidence>
<sequence>MTENSDIESVKLWADVSFLKLQEELLHSMAQIKQYTEQSLGTRGKLAEETKQLNKKYKKTSSKSSEPLLAMDEPSSPEEVSLAVQEYKSLIKHYQGAVDELTARCNFSDGVVEKMASRFSNLPDLGPILEKVLSNEDSVRFGNGAFSDDSNGISVEDYELVTNELESCQRKIVELETQQPGTNTHDDFKGPSSVDISQTKQKLQSFEQENSILLEKLEHLQKSKEEEQKIVAGLKDQVAELLEANKVKDKTLLERQDYENIKNRLETLQKNQYAILENKKTDATNASSGAGAISKQYSEETTVSILETNKKLQSKLAELRGTVEDMKQDQTRLSAQLQDSTNEISRLTEENRKLEEDLENLDDVSSKFTDTQSIIRGGLPSMTGNTSNNRDPFNRSVVGSIINGGNGDSLDSANGMLQIIKQQRDRFRNKNVELEKQLKMQLSKIESLTKDMDKLKQGIVTQPDRNSHGAKDIESGGFNRYKPASYYDNYDSDKNAFEQVFNVINKYVSTSRTSKTMYVIYGIFIHLVIFILLIIPTERHVAL</sequence>
<protein>
    <recommendedName>
        <fullName evidence="3">Protein CASP</fullName>
    </recommendedName>
</protein>
<evidence type="ECO:0000256" key="8">
    <source>
        <dbReference type="ARBA" id="ARBA00023054"/>
    </source>
</evidence>
<keyword evidence="9 12" id="KW-0472">Membrane</keyword>
<reference evidence="16" key="1">
    <citation type="journal article" date="2016" name="Genome Announc.">
        <title>Genome sequences of three species of Hanseniaspora isolated from spontaneous wine fermentations.</title>
        <authorList>
            <person name="Sternes P.R."/>
            <person name="Lee D."/>
            <person name="Kutyna D.R."/>
            <person name="Borneman A.R."/>
        </authorList>
    </citation>
    <scope>NUCLEOTIDE SEQUENCE [LARGE SCALE GENOMIC DNA]</scope>
    <source>
        <strain evidence="16">AWRI3579</strain>
    </source>
</reference>
<evidence type="ECO:0000313" key="16">
    <source>
        <dbReference type="Proteomes" id="UP000095728"/>
    </source>
</evidence>
<feature type="coiled-coil region" evidence="10">
    <location>
        <begin position="309"/>
        <end position="367"/>
    </location>
</feature>
<feature type="domain" description="Cux N-terminal" evidence="14">
    <location>
        <begin position="84"/>
        <end position="135"/>
    </location>
</feature>
<evidence type="ECO:0000259" key="13">
    <source>
        <dbReference type="Pfam" id="PF08172"/>
    </source>
</evidence>
<feature type="domain" description="CASP C-terminal" evidence="13">
    <location>
        <begin position="333"/>
        <end position="457"/>
    </location>
</feature>
<keyword evidence="16" id="KW-1185">Reference proteome</keyword>
<evidence type="ECO:0000256" key="7">
    <source>
        <dbReference type="ARBA" id="ARBA00023034"/>
    </source>
</evidence>
<keyword evidence="8 10" id="KW-0175">Coiled coil</keyword>
<evidence type="ECO:0000256" key="2">
    <source>
        <dbReference type="ARBA" id="ARBA00006415"/>
    </source>
</evidence>
<dbReference type="GO" id="GO:0000139">
    <property type="term" value="C:Golgi membrane"/>
    <property type="evidence" value="ECO:0007669"/>
    <property type="project" value="UniProtKB-SubCell"/>
</dbReference>
<keyword evidence="7" id="KW-0333">Golgi apparatus</keyword>
<dbReference type="PANTHER" id="PTHR14043:SF2">
    <property type="entry name" value="HOMEOBOX PROTEIN CUT"/>
    <property type="match status" value="1"/>
</dbReference>
<dbReference type="EMBL" id="LPNM01000006">
    <property type="protein sequence ID" value="OEJ86625.1"/>
    <property type="molecule type" value="Genomic_DNA"/>
</dbReference>
<feature type="coiled-coil region" evidence="10">
    <location>
        <begin position="417"/>
        <end position="451"/>
    </location>
</feature>
<dbReference type="OrthoDB" id="10257567at2759"/>
<organism evidence="15 16">
    <name type="scientific">Hanseniaspora osmophila</name>
    <dbReference type="NCBI Taxonomy" id="56408"/>
    <lineage>
        <taxon>Eukaryota</taxon>
        <taxon>Fungi</taxon>
        <taxon>Dikarya</taxon>
        <taxon>Ascomycota</taxon>
        <taxon>Saccharomycotina</taxon>
        <taxon>Saccharomycetes</taxon>
        <taxon>Saccharomycodales</taxon>
        <taxon>Saccharomycodaceae</taxon>
        <taxon>Hanseniaspora</taxon>
    </lineage>
</organism>
<dbReference type="Pfam" id="PF25398">
    <property type="entry name" value="CUX1_N"/>
    <property type="match status" value="1"/>
</dbReference>
<dbReference type="PANTHER" id="PTHR14043">
    <property type="entry name" value="CCAAT DISPLACEMENT PROTEIN-RELATED"/>
    <property type="match status" value="1"/>
</dbReference>
<evidence type="ECO:0000256" key="3">
    <source>
        <dbReference type="ARBA" id="ARBA00018691"/>
    </source>
</evidence>
<accession>A0A1E5RIC7</accession>
<feature type="coiled-coil region" evidence="10">
    <location>
        <begin position="158"/>
        <end position="244"/>
    </location>
</feature>
<dbReference type="STRING" id="56408.A0A1E5RIC7"/>
<evidence type="ECO:0000313" key="15">
    <source>
        <dbReference type="EMBL" id="OEJ86625.1"/>
    </source>
</evidence>
<comment type="similarity">
    <text evidence="2">Belongs to the CASP family.</text>
</comment>
<evidence type="ECO:0000256" key="5">
    <source>
        <dbReference type="ARBA" id="ARBA00022692"/>
    </source>
</evidence>
<dbReference type="Pfam" id="PF08172">
    <property type="entry name" value="CASP_C"/>
    <property type="match status" value="1"/>
</dbReference>
<proteinExistence type="inferred from homology"/>
<dbReference type="FunCoup" id="A0A1E5RIC7">
    <property type="interactions" value="258"/>
</dbReference>
<evidence type="ECO:0000256" key="12">
    <source>
        <dbReference type="SAM" id="Phobius"/>
    </source>
</evidence>
<dbReference type="InterPro" id="IPR012955">
    <property type="entry name" value="CASP_C"/>
</dbReference>
<dbReference type="GO" id="GO:0006891">
    <property type="term" value="P:intra-Golgi vesicle-mediated transport"/>
    <property type="evidence" value="ECO:0007669"/>
    <property type="project" value="InterPro"/>
</dbReference>
<comment type="caution">
    <text evidence="15">The sequence shown here is derived from an EMBL/GenBank/DDBJ whole genome shotgun (WGS) entry which is preliminary data.</text>
</comment>
<evidence type="ECO:0000256" key="11">
    <source>
        <dbReference type="SAM" id="MobiDB-lite"/>
    </source>
</evidence>
<dbReference type="AlphaFoldDB" id="A0A1E5RIC7"/>
<evidence type="ECO:0000256" key="6">
    <source>
        <dbReference type="ARBA" id="ARBA00022989"/>
    </source>
</evidence>
<keyword evidence="5 12" id="KW-0812">Transmembrane</keyword>